<reference evidence="1 2" key="1">
    <citation type="journal article" date="2016" name="Mol. Biol. Evol.">
        <title>Comparative Genomics of Early-Diverging Mushroom-Forming Fungi Provides Insights into the Origins of Lignocellulose Decay Capabilities.</title>
        <authorList>
            <person name="Nagy L.G."/>
            <person name="Riley R."/>
            <person name="Tritt A."/>
            <person name="Adam C."/>
            <person name="Daum C."/>
            <person name="Floudas D."/>
            <person name="Sun H."/>
            <person name="Yadav J.S."/>
            <person name="Pangilinan J."/>
            <person name="Larsson K.H."/>
            <person name="Matsuura K."/>
            <person name="Barry K."/>
            <person name="Labutti K."/>
            <person name="Kuo R."/>
            <person name="Ohm R.A."/>
            <person name="Bhattacharya S.S."/>
            <person name="Shirouzu T."/>
            <person name="Yoshinaga Y."/>
            <person name="Martin F.M."/>
            <person name="Grigoriev I.V."/>
            <person name="Hibbett D.S."/>
        </authorList>
    </citation>
    <scope>NUCLEOTIDE SEQUENCE [LARGE SCALE GENOMIC DNA]</scope>
    <source>
        <strain evidence="1 2">HHB12733</strain>
    </source>
</reference>
<evidence type="ECO:0008006" key="3">
    <source>
        <dbReference type="Google" id="ProtNLM"/>
    </source>
</evidence>
<accession>A0A165EF26</accession>
<evidence type="ECO:0000313" key="1">
    <source>
        <dbReference type="EMBL" id="KZT54731.1"/>
    </source>
</evidence>
<dbReference type="PANTHER" id="PTHR12197:SF294">
    <property type="entry name" value="POTENTIAL PROTEIN LYSINE METHYLTRANSFERASE SET6"/>
    <property type="match status" value="1"/>
</dbReference>
<protein>
    <recommendedName>
        <fullName evidence="3">SET domain-containing protein</fullName>
    </recommendedName>
</protein>
<dbReference type="SUPFAM" id="SSF82199">
    <property type="entry name" value="SET domain"/>
    <property type="match status" value="2"/>
</dbReference>
<dbReference type="InterPro" id="IPR046341">
    <property type="entry name" value="SET_dom_sf"/>
</dbReference>
<dbReference type="InterPro" id="IPR050869">
    <property type="entry name" value="H3K4_H4K5_MeTrfase"/>
</dbReference>
<evidence type="ECO:0000313" key="2">
    <source>
        <dbReference type="Proteomes" id="UP000076842"/>
    </source>
</evidence>
<keyword evidence="2" id="KW-1185">Reference proteome</keyword>
<dbReference type="InParanoid" id="A0A165EF26"/>
<gene>
    <name evidence="1" type="ORF">CALCODRAFT_485295</name>
</gene>
<dbReference type="GO" id="GO:0005634">
    <property type="term" value="C:nucleus"/>
    <property type="evidence" value="ECO:0007669"/>
    <property type="project" value="TreeGrafter"/>
</dbReference>
<dbReference type="Gene3D" id="2.170.270.10">
    <property type="entry name" value="SET domain"/>
    <property type="match status" value="1"/>
</dbReference>
<dbReference type="PANTHER" id="PTHR12197">
    <property type="entry name" value="HISTONE-LYSINE N-METHYLTRANSFERASE SMYD"/>
    <property type="match status" value="1"/>
</dbReference>
<sequence length="371" mass="40887">MDVSPLLTIRQTPTKGRSAHSTLPLPSGTPVLHALPYALGVFPSHRKRLCAFLPCSLASPTERNVKKHAWVCGGMRKLKGWAKDRHIAGVLVLVLEVLAQAKMDAGSSPQEREEDDLLREELYAVLYSQKDGVKLPLCRATFEDVLALQSHLASWPASDLEDWTRHTPFLLSLFSTCAPGLLPAGWGLNEVLDLASKLESNGFGLFVGEENVATGLVGEKGKIRIGEGVRSEGRTKSRVCFARGVYPQASFFNHSCLPNAQADPLTALEIFKMPLEEGASEKEAVPLEYMRMVGLGRPLTFSIILLDGGVLPAGDEITISYVSVSLPRPTRRAQLASEYYFDCSCVRCEEEDRGRFKTSKKEKFIRSKSKR</sequence>
<dbReference type="EMBL" id="KV424008">
    <property type="protein sequence ID" value="KZT54731.1"/>
    <property type="molecule type" value="Genomic_DNA"/>
</dbReference>
<dbReference type="AlphaFoldDB" id="A0A165EF26"/>
<dbReference type="Proteomes" id="UP000076842">
    <property type="component" value="Unassembled WGS sequence"/>
</dbReference>
<dbReference type="OrthoDB" id="5945798at2759"/>
<dbReference type="CDD" id="cd20071">
    <property type="entry name" value="SET_SMYD"/>
    <property type="match status" value="1"/>
</dbReference>
<proteinExistence type="predicted"/>
<dbReference type="STRING" id="1353952.A0A165EF26"/>
<organism evidence="1 2">
    <name type="scientific">Calocera cornea HHB12733</name>
    <dbReference type="NCBI Taxonomy" id="1353952"/>
    <lineage>
        <taxon>Eukaryota</taxon>
        <taxon>Fungi</taxon>
        <taxon>Dikarya</taxon>
        <taxon>Basidiomycota</taxon>
        <taxon>Agaricomycotina</taxon>
        <taxon>Dacrymycetes</taxon>
        <taxon>Dacrymycetales</taxon>
        <taxon>Dacrymycetaceae</taxon>
        <taxon>Calocera</taxon>
    </lineage>
</organism>
<name>A0A165EF26_9BASI</name>